<accession>A0AAU8AYU1</accession>
<dbReference type="InterPro" id="IPR020288">
    <property type="entry name" value="Sheath_initiator"/>
</dbReference>
<proteinExistence type="predicted"/>
<dbReference type="EMBL" id="PP511443">
    <property type="protein sequence ID" value="XCD04303.1"/>
    <property type="molecule type" value="Genomic_DNA"/>
</dbReference>
<name>A0AAU8AYU1_9CAUD</name>
<evidence type="ECO:0008006" key="2">
    <source>
        <dbReference type="Google" id="ProtNLM"/>
    </source>
</evidence>
<organism evidence="1">
    <name type="scientific">Dulem virus 37</name>
    <dbReference type="NCBI Taxonomy" id="3145755"/>
    <lineage>
        <taxon>Viruses</taxon>
        <taxon>Duplodnaviria</taxon>
        <taxon>Heunggongvirae</taxon>
        <taxon>Uroviricota</taxon>
        <taxon>Caudoviricetes</taxon>
    </lineage>
</organism>
<dbReference type="Pfam" id="PF10934">
    <property type="entry name" value="Sheath_initiator"/>
    <property type="match status" value="1"/>
</dbReference>
<evidence type="ECO:0000313" key="1">
    <source>
        <dbReference type="EMBL" id="XCD04303.1"/>
    </source>
</evidence>
<sequence length="136" mass="15338">MADSVFIPIPIDTITEAEEKPSKTYRLDLDAGRIVGKVDGIKAVQQAIRKAIITPRFKCLIYDNQYGSEIEDAYTAKDASRAYIKATAEGFVKDALKPDTRILSVYDFEFEFWEDCAHISFTADTIFGETEIEEVI</sequence>
<protein>
    <recommendedName>
        <fullName evidence="2">DUF2634 domain-containing protein</fullName>
    </recommendedName>
</protein>
<reference evidence="1" key="1">
    <citation type="submission" date="2024-03" db="EMBL/GenBank/DDBJ databases">
        <title>Diverse circular DNA viruses in blood, oral, and fecal samples of captive lemurs.</title>
        <authorList>
            <person name="Paietta E.N."/>
            <person name="Kraberger S."/>
            <person name="Lund M.C."/>
            <person name="Custer J.M."/>
            <person name="Vargas K.M."/>
            <person name="Ehmke E.E."/>
            <person name="Yoder A.D."/>
            <person name="Varsani A."/>
        </authorList>
    </citation>
    <scope>NUCLEOTIDE SEQUENCE</scope>
    <source>
        <strain evidence="1">Duke_22FF_208</strain>
    </source>
</reference>